<dbReference type="Proteomes" id="UP000276133">
    <property type="component" value="Unassembled WGS sequence"/>
</dbReference>
<keyword evidence="2" id="KW-1185">Reference proteome</keyword>
<sequence>MHLGETLNLSTYTINRTIYFENLKIIYIYTRLSHQRLFLFLLKYTGCQIKSVFYENGTSIY</sequence>
<protein>
    <submittedName>
        <fullName evidence="1">Uncharacterized protein</fullName>
    </submittedName>
</protein>
<accession>A0A3M7S1Y9</accession>
<name>A0A3M7S1Y9_BRAPC</name>
<reference evidence="1 2" key="1">
    <citation type="journal article" date="2018" name="Sci. Rep.">
        <title>Genomic signatures of local adaptation to the degree of environmental predictability in rotifers.</title>
        <authorList>
            <person name="Franch-Gras L."/>
            <person name="Hahn C."/>
            <person name="Garcia-Roger E.M."/>
            <person name="Carmona M.J."/>
            <person name="Serra M."/>
            <person name="Gomez A."/>
        </authorList>
    </citation>
    <scope>NUCLEOTIDE SEQUENCE [LARGE SCALE GENOMIC DNA]</scope>
    <source>
        <strain evidence="1">HYR1</strain>
    </source>
</reference>
<gene>
    <name evidence="1" type="ORF">BpHYR1_047186</name>
</gene>
<dbReference type="EMBL" id="REGN01002165">
    <property type="protein sequence ID" value="RNA29772.1"/>
    <property type="molecule type" value="Genomic_DNA"/>
</dbReference>
<proteinExistence type="predicted"/>
<dbReference type="AlphaFoldDB" id="A0A3M7S1Y9"/>
<evidence type="ECO:0000313" key="2">
    <source>
        <dbReference type="Proteomes" id="UP000276133"/>
    </source>
</evidence>
<organism evidence="1 2">
    <name type="scientific">Brachionus plicatilis</name>
    <name type="common">Marine rotifer</name>
    <name type="synonym">Brachionus muelleri</name>
    <dbReference type="NCBI Taxonomy" id="10195"/>
    <lineage>
        <taxon>Eukaryota</taxon>
        <taxon>Metazoa</taxon>
        <taxon>Spiralia</taxon>
        <taxon>Gnathifera</taxon>
        <taxon>Rotifera</taxon>
        <taxon>Eurotatoria</taxon>
        <taxon>Monogononta</taxon>
        <taxon>Pseudotrocha</taxon>
        <taxon>Ploima</taxon>
        <taxon>Brachionidae</taxon>
        <taxon>Brachionus</taxon>
    </lineage>
</organism>
<evidence type="ECO:0000313" key="1">
    <source>
        <dbReference type="EMBL" id="RNA29772.1"/>
    </source>
</evidence>
<comment type="caution">
    <text evidence="1">The sequence shown here is derived from an EMBL/GenBank/DDBJ whole genome shotgun (WGS) entry which is preliminary data.</text>
</comment>